<dbReference type="OrthoDB" id="4933754at2"/>
<sequence length="622" mass="69046">MDMTVKSSAEAGQLAEEEAKLSERLNAPVLRYAAPPHGRMTLKLFSPSPAISSGTRRYTLDGIAVFDGKAISATKNTSTIAPLINEAETLERIAKKWLSSSRNPNALYLVDTSTDEGIVAPDPLGGAIVYYYSFEHRHYVSTDVKSLNHVLQRDNIFTSKSFIFQIERLLIGNSGSSDSSYEEIRTLDSFEYIHLKNGQLSIVNLREELLDYGPSSYFELMRLARRDILENVVAAATVPSSVAVAHITGGFDSRLVLAAALHAGVSNEFEFFCSGPDMTRDRIIADGLTRKYGLSRTQSPGLASGPARSITERSLGPLFHSDGILTTGPNGRENPSDVVAVGGGYGEMYRTVYAERFAEIQSTDATAVMRAMLPWTTQASTFISPKAWDDLNGSLLSKWQQISEYYTKPDFRGDALWIHRRARVHFGQGSMAWSRVGARIDPEYSLHGYKLAMATPLHSRKTNILGFDLMQSFDASLAEYEFDTPRFENDSFASLRRFTGPISLPERSELQFTESSAPDFNDARVVPERLDQFVLDDRVPSSSERAKYVDQANKLGVNFWQAASFGDAQRVLDKMLESGLPSSTTEGLNMEYVRSLTGKQNETRARIRDIYSVIALISWQIA</sequence>
<proteinExistence type="predicted"/>
<accession>A0A5B0E8K2</accession>
<evidence type="ECO:0000313" key="1">
    <source>
        <dbReference type="EMBL" id="KAA0975334.1"/>
    </source>
</evidence>
<evidence type="ECO:0000313" key="2">
    <source>
        <dbReference type="Proteomes" id="UP000323856"/>
    </source>
</evidence>
<comment type="caution">
    <text evidence="1">The sequence shown here is derived from an EMBL/GenBank/DDBJ whole genome shotgun (WGS) entry which is preliminary data.</text>
</comment>
<dbReference type="Proteomes" id="UP000323856">
    <property type="component" value="Unassembled WGS sequence"/>
</dbReference>
<reference evidence="1 2" key="1">
    <citation type="submission" date="2019-07" db="EMBL/GenBank/DDBJ databases">
        <title>Analysis of the biochemical properties, biological activity and biotechnological potential of siderophores and biosurfactants produced by Antarctic psychrotolerant bacteria.</title>
        <authorList>
            <person name="Styczynski M."/>
            <person name="Krucon T."/>
            <person name="Decewicz P."/>
            <person name="Dziewit L."/>
        </authorList>
    </citation>
    <scope>NUCLEOTIDE SEQUENCE [LARGE SCALE GENOMIC DNA]</scope>
    <source>
        <strain evidence="1 2">ANT_H27</strain>
    </source>
</reference>
<gene>
    <name evidence="1" type="ORF">FQ154_14140</name>
</gene>
<name>A0A5B0E8K2_9MICC</name>
<protein>
    <recommendedName>
        <fullName evidence="3">Asparagine synthetase domain-containing protein</fullName>
    </recommendedName>
</protein>
<dbReference type="EMBL" id="VOBL01000015">
    <property type="protein sequence ID" value="KAA0975334.1"/>
    <property type="molecule type" value="Genomic_DNA"/>
</dbReference>
<organism evidence="1 2">
    <name type="scientific">Paeniglutamicibacter gangotriensis</name>
    <dbReference type="NCBI Taxonomy" id="254787"/>
    <lineage>
        <taxon>Bacteria</taxon>
        <taxon>Bacillati</taxon>
        <taxon>Actinomycetota</taxon>
        <taxon>Actinomycetes</taxon>
        <taxon>Micrococcales</taxon>
        <taxon>Micrococcaceae</taxon>
        <taxon>Paeniglutamicibacter</taxon>
    </lineage>
</organism>
<dbReference type="RefSeq" id="WP_149620221.1">
    <property type="nucleotide sequence ID" value="NZ_VOBL01000015.1"/>
</dbReference>
<evidence type="ECO:0008006" key="3">
    <source>
        <dbReference type="Google" id="ProtNLM"/>
    </source>
</evidence>
<dbReference type="AlphaFoldDB" id="A0A5B0E8K2"/>